<keyword evidence="2" id="KW-1133">Transmembrane helix</keyword>
<evidence type="ECO:0000313" key="3">
    <source>
        <dbReference type="EMBL" id="GGI55126.1"/>
    </source>
</evidence>
<accession>A0A8J3F726</accession>
<evidence type="ECO:0000256" key="2">
    <source>
        <dbReference type="SAM" id="Phobius"/>
    </source>
</evidence>
<dbReference type="Proteomes" id="UP000627205">
    <property type="component" value="Unassembled WGS sequence"/>
</dbReference>
<reference evidence="3" key="2">
    <citation type="submission" date="2020-09" db="EMBL/GenBank/DDBJ databases">
        <authorList>
            <person name="Sun Q."/>
            <person name="Sedlacek I."/>
        </authorList>
    </citation>
    <scope>NUCLEOTIDE SEQUENCE</scope>
    <source>
        <strain evidence="3">CCM 7664</strain>
    </source>
</reference>
<proteinExistence type="predicted"/>
<comment type="caution">
    <text evidence="3">The sequence shown here is derived from an EMBL/GenBank/DDBJ whole genome shotgun (WGS) entry which is preliminary data.</text>
</comment>
<keyword evidence="4" id="KW-1185">Reference proteome</keyword>
<feature type="transmembrane region" description="Helical" evidence="2">
    <location>
        <begin position="78"/>
        <end position="98"/>
    </location>
</feature>
<gene>
    <name evidence="3" type="ORF">GCM10011430_23000</name>
</gene>
<sequence>MFRRFLRTCALTLRYLRSLFHFLWAMQGRERTRLWHEMHQMRGLIPLLMKRRNGEHWTELDRRRIRVHLHKLMELSPYMLLFIAPGGFFLLPVLAWWLDRRHPKPRPEPEPELITADIPEQLPQ</sequence>
<protein>
    <submittedName>
        <fullName evidence="3">Uncharacterized protein</fullName>
    </submittedName>
</protein>
<organism evidence="3 4">
    <name type="scientific">Oxalicibacterium solurbis</name>
    <dbReference type="NCBI Taxonomy" id="69280"/>
    <lineage>
        <taxon>Bacteria</taxon>
        <taxon>Pseudomonadati</taxon>
        <taxon>Pseudomonadota</taxon>
        <taxon>Betaproteobacteria</taxon>
        <taxon>Burkholderiales</taxon>
        <taxon>Oxalobacteraceae</taxon>
        <taxon>Oxalicibacterium</taxon>
    </lineage>
</organism>
<evidence type="ECO:0000313" key="4">
    <source>
        <dbReference type="Proteomes" id="UP000627205"/>
    </source>
</evidence>
<keyword evidence="2" id="KW-0812">Transmembrane</keyword>
<dbReference type="AlphaFoldDB" id="A0A8J3F726"/>
<evidence type="ECO:0000256" key="1">
    <source>
        <dbReference type="SAM" id="MobiDB-lite"/>
    </source>
</evidence>
<keyword evidence="2" id="KW-0472">Membrane</keyword>
<feature type="region of interest" description="Disordered" evidence="1">
    <location>
        <begin position="104"/>
        <end position="124"/>
    </location>
</feature>
<dbReference type="RefSeq" id="WP_188421870.1">
    <property type="nucleotide sequence ID" value="NZ_BMDP01000003.1"/>
</dbReference>
<name>A0A8J3F726_9BURK</name>
<dbReference type="EMBL" id="BMDP01000003">
    <property type="protein sequence ID" value="GGI55126.1"/>
    <property type="molecule type" value="Genomic_DNA"/>
</dbReference>
<reference evidence="3" key="1">
    <citation type="journal article" date="2014" name="Int. J. Syst. Evol. Microbiol.">
        <title>Complete genome sequence of Corynebacterium casei LMG S-19264T (=DSM 44701T), isolated from a smear-ripened cheese.</title>
        <authorList>
            <consortium name="US DOE Joint Genome Institute (JGI-PGF)"/>
            <person name="Walter F."/>
            <person name="Albersmeier A."/>
            <person name="Kalinowski J."/>
            <person name="Ruckert C."/>
        </authorList>
    </citation>
    <scope>NUCLEOTIDE SEQUENCE</scope>
    <source>
        <strain evidence="3">CCM 7664</strain>
    </source>
</reference>